<gene>
    <name evidence="10" type="ORF">METZ01_LOCUS59930</name>
</gene>
<dbReference type="SUPFAM" id="SSF51658">
    <property type="entry name" value="Xylose isomerase-like"/>
    <property type="match status" value="1"/>
</dbReference>
<evidence type="ECO:0000256" key="5">
    <source>
        <dbReference type="ARBA" id="ARBA00022801"/>
    </source>
</evidence>
<organism evidence="10">
    <name type="scientific">marine metagenome</name>
    <dbReference type="NCBI Taxonomy" id="408172"/>
    <lineage>
        <taxon>unclassified sequences</taxon>
        <taxon>metagenomes</taxon>
        <taxon>ecological metagenomes</taxon>
    </lineage>
</organism>
<reference evidence="10" key="1">
    <citation type="submission" date="2018-05" db="EMBL/GenBank/DDBJ databases">
        <authorList>
            <person name="Lanie J.A."/>
            <person name="Ng W.-L."/>
            <person name="Kazmierczak K.M."/>
            <person name="Andrzejewski T.M."/>
            <person name="Davidsen T.M."/>
            <person name="Wayne K.J."/>
            <person name="Tettelin H."/>
            <person name="Glass J.I."/>
            <person name="Rusch D."/>
            <person name="Podicherti R."/>
            <person name="Tsui H.-C.T."/>
            <person name="Winkler M.E."/>
        </authorList>
    </citation>
    <scope>NUCLEOTIDE SEQUENCE</scope>
</reference>
<evidence type="ECO:0000256" key="1">
    <source>
        <dbReference type="ARBA" id="ARBA00001947"/>
    </source>
</evidence>
<dbReference type="EMBL" id="UINC01003523">
    <property type="protein sequence ID" value="SVA07076.1"/>
    <property type="molecule type" value="Genomic_DNA"/>
</dbReference>
<dbReference type="InterPro" id="IPR001719">
    <property type="entry name" value="AP_endonuc_2"/>
</dbReference>
<dbReference type="InterPro" id="IPR013022">
    <property type="entry name" value="Xyl_isomerase-like_TIM-brl"/>
</dbReference>
<dbReference type="FunFam" id="3.20.20.150:FF:000001">
    <property type="entry name" value="Probable endonuclease 4"/>
    <property type="match status" value="1"/>
</dbReference>
<name>A0A381SSV1_9ZZZZ</name>
<keyword evidence="7" id="KW-0234">DNA repair</keyword>
<keyword evidence="6" id="KW-0862">Zinc</keyword>
<evidence type="ECO:0000256" key="8">
    <source>
        <dbReference type="SAM" id="MobiDB-lite"/>
    </source>
</evidence>
<dbReference type="AlphaFoldDB" id="A0A381SSV1"/>
<dbReference type="PANTHER" id="PTHR21445">
    <property type="entry name" value="ENDONUCLEASE IV ENDODEOXYRIBONUCLEASE IV"/>
    <property type="match status" value="1"/>
</dbReference>
<dbReference type="GO" id="GO:0003677">
    <property type="term" value="F:DNA binding"/>
    <property type="evidence" value="ECO:0007669"/>
    <property type="project" value="InterPro"/>
</dbReference>
<accession>A0A381SSV1</accession>
<evidence type="ECO:0000259" key="9">
    <source>
        <dbReference type="Pfam" id="PF01261"/>
    </source>
</evidence>
<evidence type="ECO:0000313" key="10">
    <source>
        <dbReference type="EMBL" id="SVA07076.1"/>
    </source>
</evidence>
<dbReference type="PROSITE" id="PS51432">
    <property type="entry name" value="AP_NUCLEASE_F2_4"/>
    <property type="match status" value="1"/>
</dbReference>
<protein>
    <recommendedName>
        <fullName evidence="9">Xylose isomerase-like TIM barrel domain-containing protein</fullName>
    </recommendedName>
</protein>
<evidence type="ECO:0000256" key="4">
    <source>
        <dbReference type="ARBA" id="ARBA00022763"/>
    </source>
</evidence>
<evidence type="ECO:0000256" key="6">
    <source>
        <dbReference type="ARBA" id="ARBA00022833"/>
    </source>
</evidence>
<dbReference type="GO" id="GO:0008270">
    <property type="term" value="F:zinc ion binding"/>
    <property type="evidence" value="ECO:0007669"/>
    <property type="project" value="InterPro"/>
</dbReference>
<keyword evidence="4" id="KW-0227">DNA damage</keyword>
<dbReference type="HAMAP" id="MF_00152">
    <property type="entry name" value="Nfo"/>
    <property type="match status" value="1"/>
</dbReference>
<dbReference type="PANTHER" id="PTHR21445:SF0">
    <property type="entry name" value="APURINIC-APYRIMIDINIC ENDONUCLEASE"/>
    <property type="match status" value="1"/>
</dbReference>
<dbReference type="Gene3D" id="3.20.20.150">
    <property type="entry name" value="Divalent-metal-dependent TIM barrel enzymes"/>
    <property type="match status" value="1"/>
</dbReference>
<dbReference type="PROSITE" id="PS00730">
    <property type="entry name" value="AP_NUCLEASE_F2_2"/>
    <property type="match status" value="1"/>
</dbReference>
<dbReference type="NCBIfam" id="TIGR00587">
    <property type="entry name" value="nfo"/>
    <property type="match status" value="1"/>
</dbReference>
<feature type="region of interest" description="Disordered" evidence="8">
    <location>
        <begin position="262"/>
        <end position="286"/>
    </location>
</feature>
<dbReference type="Pfam" id="PF01261">
    <property type="entry name" value="AP_endonuc_2"/>
    <property type="match status" value="1"/>
</dbReference>
<dbReference type="GO" id="GO:0003906">
    <property type="term" value="F:DNA-(apurinic or apyrimidinic site) endonuclease activity"/>
    <property type="evidence" value="ECO:0007669"/>
    <property type="project" value="TreeGrafter"/>
</dbReference>
<evidence type="ECO:0000256" key="7">
    <source>
        <dbReference type="ARBA" id="ARBA00023204"/>
    </source>
</evidence>
<keyword evidence="3" id="KW-0479">Metal-binding</keyword>
<dbReference type="PROSITE" id="PS00729">
    <property type="entry name" value="AP_NUCLEASE_F2_1"/>
    <property type="match status" value="1"/>
</dbReference>
<dbReference type="InterPro" id="IPR036237">
    <property type="entry name" value="Xyl_isomerase-like_sf"/>
</dbReference>
<dbReference type="InterPro" id="IPR018246">
    <property type="entry name" value="AP_endonuc_F2_Zn_BS"/>
</dbReference>
<dbReference type="SMART" id="SM00518">
    <property type="entry name" value="AP2Ec"/>
    <property type="match status" value="1"/>
</dbReference>
<evidence type="ECO:0000256" key="2">
    <source>
        <dbReference type="ARBA" id="ARBA00005340"/>
    </source>
</evidence>
<sequence>MTNRLMPRLGSHMSIAGGLPLAIDRAHAADCETLQIFTKSARQWRPNALPAKEITAFKRRANDLNIWPIVAHASYLINIASPDPELRQRSLQALTVEMDRAEALGLLGLVLHPGSFTTGTETGGLKLVSEAITELMADRPTGKAMLLLEHTAGQGTNLGHRFEHLSTIIEGAKESSRLGVCLDTCHLLAAGYDISTEEGYDSTFKQFENTIGWSRLKVLHMNDSKHPAGSRRDRHDHIGKGFVGLEAFGRLLRDPRLDGLPMILETPKSSEKSTDPNTVDSDDKRNLQALRKLLNDGS</sequence>
<evidence type="ECO:0000256" key="3">
    <source>
        <dbReference type="ARBA" id="ARBA00022723"/>
    </source>
</evidence>
<dbReference type="GO" id="GO:0006284">
    <property type="term" value="P:base-excision repair"/>
    <property type="evidence" value="ECO:0007669"/>
    <property type="project" value="TreeGrafter"/>
</dbReference>
<feature type="domain" description="Xylose isomerase-like TIM barrel" evidence="9">
    <location>
        <begin position="23"/>
        <end position="275"/>
    </location>
</feature>
<dbReference type="PROSITE" id="PS00731">
    <property type="entry name" value="AP_NUCLEASE_F2_3"/>
    <property type="match status" value="1"/>
</dbReference>
<proteinExistence type="inferred from homology"/>
<keyword evidence="5" id="KW-0378">Hydrolase</keyword>
<comment type="similarity">
    <text evidence="2">Belongs to the AP endonuclease 2 family.</text>
</comment>
<dbReference type="CDD" id="cd00019">
    <property type="entry name" value="AP2Ec"/>
    <property type="match status" value="1"/>
</dbReference>
<comment type="cofactor">
    <cofactor evidence="1">
        <name>Zn(2+)</name>
        <dbReference type="ChEBI" id="CHEBI:29105"/>
    </cofactor>
</comment>
<dbReference type="GO" id="GO:0008081">
    <property type="term" value="F:phosphoric diester hydrolase activity"/>
    <property type="evidence" value="ECO:0007669"/>
    <property type="project" value="TreeGrafter"/>
</dbReference>